<reference evidence="2" key="1">
    <citation type="journal article" date="2014" name="Genome Biol. Evol.">
        <title>Pangenome evidence for extensive interdomain horizontal transfer affecting lineage core and shell genes in uncultured planktonic thaumarchaeota and euryarchaeota.</title>
        <authorList>
            <person name="Deschamps P."/>
            <person name="Zivanovic Y."/>
            <person name="Moreira D."/>
            <person name="Rodriguez-Valera F."/>
            <person name="Lopez-Garcia P."/>
        </authorList>
    </citation>
    <scope>NUCLEOTIDE SEQUENCE</scope>
</reference>
<accession>A0A075GNF3</accession>
<organism evidence="2">
    <name type="scientific">uncultured marine group II/III euryarchaeote KM3_183_H08</name>
    <dbReference type="NCBI Taxonomy" id="1457947"/>
    <lineage>
        <taxon>Archaea</taxon>
        <taxon>Methanobacteriati</taxon>
        <taxon>Methanobacteriota</taxon>
        <taxon>environmental samples</taxon>
    </lineage>
</organism>
<dbReference type="PROSITE" id="PS50890">
    <property type="entry name" value="PUA"/>
    <property type="match status" value="1"/>
</dbReference>
<dbReference type="Gene3D" id="2.30.130.10">
    <property type="entry name" value="PUA domain"/>
    <property type="match status" value="1"/>
</dbReference>
<dbReference type="SUPFAM" id="SSF88697">
    <property type="entry name" value="PUA domain-like"/>
    <property type="match status" value="1"/>
</dbReference>
<evidence type="ECO:0000313" key="2">
    <source>
        <dbReference type="EMBL" id="AIF05516.1"/>
    </source>
</evidence>
<dbReference type="InterPro" id="IPR002478">
    <property type="entry name" value="PUA"/>
</dbReference>
<dbReference type="EMBL" id="KF900742">
    <property type="protein sequence ID" value="AIF05516.1"/>
    <property type="molecule type" value="Genomic_DNA"/>
</dbReference>
<protein>
    <submittedName>
        <fullName evidence="2">Pseudouridine synthase</fullName>
    </submittedName>
</protein>
<dbReference type="InterPro" id="IPR015947">
    <property type="entry name" value="PUA-like_sf"/>
</dbReference>
<dbReference type="InterPro" id="IPR036974">
    <property type="entry name" value="PUA_sf"/>
</dbReference>
<dbReference type="GO" id="GO:0003723">
    <property type="term" value="F:RNA binding"/>
    <property type="evidence" value="ECO:0007669"/>
    <property type="project" value="InterPro"/>
</dbReference>
<name>A0A075GNF3_9EURY</name>
<proteinExistence type="predicted"/>
<dbReference type="Pfam" id="PF01472">
    <property type="entry name" value="PUA"/>
    <property type="match status" value="1"/>
</dbReference>
<dbReference type="AlphaFoldDB" id="A0A075GNF3"/>
<evidence type="ECO:0000259" key="1">
    <source>
        <dbReference type="Pfam" id="PF01472"/>
    </source>
</evidence>
<feature type="domain" description="PUA" evidence="1">
    <location>
        <begin position="3"/>
        <end position="51"/>
    </location>
</feature>
<sequence>MARPGVVRAQKGVSEGSIVLIKSLKDEAVSVARLSVDSDSLPGMMTGEVAVSRAVIMEPGTYPQSWSKE</sequence>